<evidence type="ECO:0000313" key="8">
    <source>
        <dbReference type="EMBL" id="KAK4534471.1"/>
    </source>
</evidence>
<dbReference type="InterPro" id="IPR019814">
    <property type="entry name" value="Translation_initiation_fac_3_N"/>
</dbReference>
<evidence type="ECO:0000256" key="4">
    <source>
        <dbReference type="SAM" id="Coils"/>
    </source>
</evidence>
<comment type="similarity">
    <text evidence="1">Belongs to the IF-3 family.</text>
</comment>
<dbReference type="InterPro" id="IPR036788">
    <property type="entry name" value="T_IF-3_C_sf"/>
</dbReference>
<evidence type="ECO:0000256" key="5">
    <source>
        <dbReference type="SAM" id="MobiDB-lite"/>
    </source>
</evidence>
<feature type="coiled-coil region" evidence="4">
    <location>
        <begin position="148"/>
        <end position="175"/>
    </location>
</feature>
<gene>
    <name evidence="8" type="ORF">CDCA_CDCA02G0496</name>
</gene>
<feature type="domain" description="Translation initiation factor 3 C-terminal" evidence="6">
    <location>
        <begin position="174"/>
        <end position="240"/>
    </location>
</feature>
<dbReference type="NCBIfam" id="TIGR00168">
    <property type="entry name" value="infC"/>
    <property type="match status" value="1"/>
</dbReference>
<keyword evidence="4" id="KW-0175">Coiled coil</keyword>
<dbReference type="Proteomes" id="UP001301350">
    <property type="component" value="Unassembled WGS sequence"/>
</dbReference>
<dbReference type="Gene3D" id="3.30.110.10">
    <property type="entry name" value="Translation initiation factor 3 (IF-3), C-terminal domain"/>
    <property type="match status" value="1"/>
</dbReference>
<evidence type="ECO:0008006" key="10">
    <source>
        <dbReference type="Google" id="ProtNLM"/>
    </source>
</evidence>
<keyword evidence="9" id="KW-1185">Reference proteome</keyword>
<evidence type="ECO:0000256" key="2">
    <source>
        <dbReference type="ARBA" id="ARBA00022540"/>
    </source>
</evidence>
<dbReference type="EMBL" id="JANCYW010000002">
    <property type="protein sequence ID" value="KAK4534471.1"/>
    <property type="molecule type" value="Genomic_DNA"/>
</dbReference>
<accession>A0AAV9IQJ8</accession>
<dbReference type="PANTHER" id="PTHR10938:SF0">
    <property type="entry name" value="TRANSLATION INITIATION FACTOR IF-3, MITOCHONDRIAL"/>
    <property type="match status" value="1"/>
</dbReference>
<evidence type="ECO:0000256" key="1">
    <source>
        <dbReference type="ARBA" id="ARBA00005439"/>
    </source>
</evidence>
<dbReference type="InterPro" id="IPR001288">
    <property type="entry name" value="Translation_initiation_fac_3"/>
</dbReference>
<dbReference type="SUPFAM" id="SSF54364">
    <property type="entry name" value="Translation initiation factor IF3, N-terminal domain"/>
    <property type="match status" value="1"/>
</dbReference>
<dbReference type="AlphaFoldDB" id="A0AAV9IQJ8"/>
<feature type="region of interest" description="Disordered" evidence="5">
    <location>
        <begin position="238"/>
        <end position="289"/>
    </location>
</feature>
<dbReference type="InterPro" id="IPR019815">
    <property type="entry name" value="Translation_initiation_fac_3_C"/>
</dbReference>
<dbReference type="GO" id="GO:0003743">
    <property type="term" value="F:translation initiation factor activity"/>
    <property type="evidence" value="ECO:0007669"/>
    <property type="project" value="UniProtKB-KW"/>
</dbReference>
<dbReference type="SUPFAM" id="SSF55200">
    <property type="entry name" value="Translation initiation factor IF3, C-terminal domain"/>
    <property type="match status" value="1"/>
</dbReference>
<dbReference type="GO" id="GO:0043022">
    <property type="term" value="F:ribosome binding"/>
    <property type="evidence" value="ECO:0007669"/>
    <property type="project" value="TreeGrafter"/>
</dbReference>
<dbReference type="Pfam" id="PF05198">
    <property type="entry name" value="IF3_N"/>
    <property type="match status" value="1"/>
</dbReference>
<feature type="domain" description="Translation initiation factor 3 N-terminal" evidence="7">
    <location>
        <begin position="91"/>
        <end position="161"/>
    </location>
</feature>
<dbReference type="GO" id="GO:0005737">
    <property type="term" value="C:cytoplasm"/>
    <property type="evidence" value="ECO:0007669"/>
    <property type="project" value="UniProtKB-ARBA"/>
</dbReference>
<comment type="caution">
    <text evidence="8">The sequence shown here is derived from an EMBL/GenBank/DDBJ whole genome shotgun (WGS) entry which is preliminary data.</text>
</comment>
<evidence type="ECO:0000256" key="3">
    <source>
        <dbReference type="ARBA" id="ARBA00022917"/>
    </source>
</evidence>
<keyword evidence="2" id="KW-0396">Initiation factor</keyword>
<dbReference type="GO" id="GO:0032790">
    <property type="term" value="P:ribosome disassembly"/>
    <property type="evidence" value="ECO:0007669"/>
    <property type="project" value="TreeGrafter"/>
</dbReference>
<proteinExistence type="inferred from homology"/>
<organism evidence="8 9">
    <name type="scientific">Cyanidium caldarium</name>
    <name type="common">Red alga</name>
    <dbReference type="NCBI Taxonomy" id="2771"/>
    <lineage>
        <taxon>Eukaryota</taxon>
        <taxon>Rhodophyta</taxon>
        <taxon>Bangiophyceae</taxon>
        <taxon>Cyanidiales</taxon>
        <taxon>Cyanidiaceae</taxon>
        <taxon>Cyanidium</taxon>
    </lineage>
</organism>
<dbReference type="PANTHER" id="PTHR10938">
    <property type="entry name" value="TRANSLATION INITIATION FACTOR IF-3"/>
    <property type="match status" value="1"/>
</dbReference>
<evidence type="ECO:0000259" key="7">
    <source>
        <dbReference type="Pfam" id="PF05198"/>
    </source>
</evidence>
<dbReference type="Gene3D" id="3.10.20.80">
    <property type="entry name" value="Translation initiation factor 3 (IF-3), N-terminal domain"/>
    <property type="match status" value="1"/>
</dbReference>
<sequence>MLRIARAVGGRRLAQRVRHADRLSRLRSPAAQQPFARCVRLDDLPARDVRLTAPCTDYRPPPILTQTASASNTAAAGLAARQSSTRRPHMNADIPRSLQCLLVDERGQRVGVMTVTEALRRAADAGLDLVEVAPQAKPHAVCKLMPNARQHLHELQSKEEERRAKERKLQRAQVMKELRLSPATGEHDFQQKMARARQFLESGMRLRVFIVFKRGQGRLQAEAMQLLARARDTLSAHGQLHSGHFGNDNAASGAGGGGPAQDASTPDKEDADRRRPLEFTMFPLPANAK</sequence>
<keyword evidence="3" id="KW-0648">Protein biosynthesis</keyword>
<dbReference type="InterPro" id="IPR036787">
    <property type="entry name" value="T_IF-3_N_sf"/>
</dbReference>
<reference evidence="8 9" key="1">
    <citation type="submission" date="2022-07" db="EMBL/GenBank/DDBJ databases">
        <title>Genome-wide signatures of adaptation to extreme environments.</title>
        <authorList>
            <person name="Cho C.H."/>
            <person name="Yoon H.S."/>
        </authorList>
    </citation>
    <scope>NUCLEOTIDE SEQUENCE [LARGE SCALE GENOMIC DNA]</scope>
    <source>
        <strain evidence="8 9">DBV 063 E5</strain>
    </source>
</reference>
<evidence type="ECO:0000313" key="9">
    <source>
        <dbReference type="Proteomes" id="UP001301350"/>
    </source>
</evidence>
<dbReference type="Pfam" id="PF00707">
    <property type="entry name" value="IF3_C"/>
    <property type="match status" value="1"/>
</dbReference>
<feature type="compositionally biased region" description="Basic and acidic residues" evidence="5">
    <location>
        <begin position="265"/>
        <end position="277"/>
    </location>
</feature>
<evidence type="ECO:0000259" key="6">
    <source>
        <dbReference type="Pfam" id="PF00707"/>
    </source>
</evidence>
<name>A0AAV9IQJ8_CYACA</name>
<protein>
    <recommendedName>
        <fullName evidence="10">Translation initiation factor IF-3</fullName>
    </recommendedName>
</protein>